<dbReference type="PANTHER" id="PTHR10458">
    <property type="entry name" value="PEPTIDE DEFORMYLASE"/>
    <property type="match status" value="1"/>
</dbReference>
<evidence type="ECO:0000256" key="1">
    <source>
        <dbReference type="ARBA" id="ARBA00010759"/>
    </source>
</evidence>
<evidence type="ECO:0000256" key="6">
    <source>
        <dbReference type="HAMAP-Rule" id="MF_00163"/>
    </source>
</evidence>
<keyword evidence="4 6" id="KW-0648">Protein biosynthesis</keyword>
<protein>
    <recommendedName>
        <fullName evidence="6">Peptide deformylase</fullName>
        <shortName evidence="6">PDF</shortName>
        <ecNumber evidence="6">3.5.1.88</ecNumber>
    </recommendedName>
    <alternativeName>
        <fullName evidence="6">Polypeptide deformylase</fullName>
    </alternativeName>
</protein>
<dbReference type="Pfam" id="PF01327">
    <property type="entry name" value="Pep_deformylase"/>
    <property type="match status" value="1"/>
</dbReference>
<dbReference type="CDD" id="cd00487">
    <property type="entry name" value="Pep_deformylase"/>
    <property type="match status" value="1"/>
</dbReference>
<feature type="binding site" evidence="6">
    <location>
        <position position="137"/>
    </location>
    <ligand>
        <name>Fe cation</name>
        <dbReference type="ChEBI" id="CHEBI:24875"/>
    </ligand>
</feature>
<evidence type="ECO:0000256" key="5">
    <source>
        <dbReference type="ARBA" id="ARBA00023004"/>
    </source>
</evidence>
<keyword evidence="5 6" id="KW-0408">Iron</keyword>
<evidence type="ECO:0000313" key="7">
    <source>
        <dbReference type="EMBL" id="BCX82374.1"/>
    </source>
</evidence>
<dbReference type="EMBL" id="AP024714">
    <property type="protein sequence ID" value="BCX82374.1"/>
    <property type="molecule type" value="Genomic_DNA"/>
</dbReference>
<dbReference type="InterPro" id="IPR036821">
    <property type="entry name" value="Peptide_deformylase_sf"/>
</dbReference>
<keyword evidence="3 6" id="KW-0378">Hydrolase</keyword>
<evidence type="ECO:0000256" key="4">
    <source>
        <dbReference type="ARBA" id="ARBA00022917"/>
    </source>
</evidence>
<sequence>MARLEILEFPDERLRKKALPVAAVDGEIRRLVDDMFETMYAAPGVGLAATQVNVPKRVIVIDVSEDKDRPLCLINPEILERDGACEQEEGCLSVPGIFEKVRRAERIKVKALDREGNPFELEADGLLAVCIQHEIDHLDGKLFVDYLSPLKRQRIRKKLIKAKRQSREKTPAAAVI</sequence>
<dbReference type="RefSeq" id="WP_317704777.1">
    <property type="nucleotide sequence ID" value="NZ_AP024714.1"/>
</dbReference>
<dbReference type="InterPro" id="IPR023635">
    <property type="entry name" value="Peptide_deformylase"/>
</dbReference>
<dbReference type="GO" id="GO:0006412">
    <property type="term" value="P:translation"/>
    <property type="evidence" value="ECO:0007669"/>
    <property type="project" value="UniProtKB-UniRule"/>
</dbReference>
<feature type="active site" evidence="6">
    <location>
        <position position="134"/>
    </location>
</feature>
<dbReference type="HAMAP" id="MF_00163">
    <property type="entry name" value="Pep_deformylase"/>
    <property type="match status" value="1"/>
</dbReference>
<dbReference type="Gene3D" id="3.90.45.10">
    <property type="entry name" value="Peptide deformylase"/>
    <property type="match status" value="1"/>
</dbReference>
<dbReference type="KEGG" id="mcau:MIT9_P1960"/>
<proteinExistence type="inferred from homology"/>
<dbReference type="PRINTS" id="PR01576">
    <property type="entry name" value="PDEFORMYLASE"/>
</dbReference>
<comment type="function">
    <text evidence="6">Removes the formyl group from the N-terminal Met of newly synthesized proteins. Requires at least a dipeptide for an efficient rate of reaction. N-terminal L-methionine is a prerequisite for activity but the enzyme has broad specificity at other positions.</text>
</comment>
<dbReference type="AlphaFoldDB" id="A0AAU9C5H9"/>
<dbReference type="NCBIfam" id="TIGR00079">
    <property type="entry name" value="pept_deformyl"/>
    <property type="match status" value="1"/>
</dbReference>
<evidence type="ECO:0000256" key="3">
    <source>
        <dbReference type="ARBA" id="ARBA00022801"/>
    </source>
</evidence>
<keyword evidence="2 6" id="KW-0479">Metal-binding</keyword>
<feature type="binding site" evidence="6">
    <location>
        <position position="91"/>
    </location>
    <ligand>
        <name>Fe cation</name>
        <dbReference type="ChEBI" id="CHEBI:24875"/>
    </ligand>
</feature>
<keyword evidence="8" id="KW-1185">Reference proteome</keyword>
<dbReference type="PANTHER" id="PTHR10458:SF22">
    <property type="entry name" value="PEPTIDE DEFORMYLASE"/>
    <property type="match status" value="1"/>
</dbReference>
<gene>
    <name evidence="6" type="primary">def</name>
    <name evidence="7" type="ORF">MIT9_P1960</name>
</gene>
<name>A0AAU9C5H9_9GAMM</name>
<accession>A0AAU9C5H9</accession>
<reference evidence="8" key="1">
    <citation type="journal article" date="2024" name="Int. J. Syst. Evol. Microbiol.">
        <title>Methylomarinovum tepidoasis sp. nov., a moderately thermophilic methanotroph of the family Methylothermaceae isolated from a deep-sea hydrothermal field.</title>
        <authorList>
            <person name="Hirayama H."/>
            <person name="Takaki Y."/>
            <person name="Abe M."/>
            <person name="Miyazaki M."/>
            <person name="Uematsu K."/>
            <person name="Matsui Y."/>
            <person name="Takai K."/>
        </authorList>
    </citation>
    <scope>NUCLEOTIDE SEQUENCE [LARGE SCALE GENOMIC DNA]</scope>
    <source>
        <strain evidence="8">IT-9</strain>
    </source>
</reference>
<dbReference type="EC" id="3.5.1.88" evidence="6"/>
<evidence type="ECO:0000256" key="2">
    <source>
        <dbReference type="ARBA" id="ARBA00022723"/>
    </source>
</evidence>
<dbReference type="GO" id="GO:0046872">
    <property type="term" value="F:metal ion binding"/>
    <property type="evidence" value="ECO:0007669"/>
    <property type="project" value="UniProtKB-KW"/>
</dbReference>
<dbReference type="PIRSF" id="PIRSF004749">
    <property type="entry name" value="Pep_def"/>
    <property type="match status" value="1"/>
</dbReference>
<dbReference type="GO" id="GO:0042586">
    <property type="term" value="F:peptide deformylase activity"/>
    <property type="evidence" value="ECO:0007669"/>
    <property type="project" value="UniProtKB-UniRule"/>
</dbReference>
<evidence type="ECO:0000313" key="8">
    <source>
        <dbReference type="Proteomes" id="UP001321825"/>
    </source>
</evidence>
<organism evidence="7 8">
    <name type="scientific">Methylomarinovum caldicuralii</name>
    <dbReference type="NCBI Taxonomy" id="438856"/>
    <lineage>
        <taxon>Bacteria</taxon>
        <taxon>Pseudomonadati</taxon>
        <taxon>Pseudomonadota</taxon>
        <taxon>Gammaproteobacteria</taxon>
        <taxon>Methylococcales</taxon>
        <taxon>Methylothermaceae</taxon>
        <taxon>Methylomarinovum</taxon>
    </lineage>
</organism>
<dbReference type="NCBIfam" id="NF001159">
    <property type="entry name" value="PRK00150.1-3"/>
    <property type="match status" value="1"/>
</dbReference>
<comment type="catalytic activity">
    <reaction evidence="6">
        <text>N-terminal N-formyl-L-methionyl-[peptide] + H2O = N-terminal L-methionyl-[peptide] + formate</text>
        <dbReference type="Rhea" id="RHEA:24420"/>
        <dbReference type="Rhea" id="RHEA-COMP:10639"/>
        <dbReference type="Rhea" id="RHEA-COMP:10640"/>
        <dbReference type="ChEBI" id="CHEBI:15377"/>
        <dbReference type="ChEBI" id="CHEBI:15740"/>
        <dbReference type="ChEBI" id="CHEBI:49298"/>
        <dbReference type="ChEBI" id="CHEBI:64731"/>
        <dbReference type="EC" id="3.5.1.88"/>
    </reaction>
</comment>
<dbReference type="SUPFAM" id="SSF56420">
    <property type="entry name" value="Peptide deformylase"/>
    <property type="match status" value="1"/>
</dbReference>
<comment type="cofactor">
    <cofactor evidence="6">
        <name>Fe(2+)</name>
        <dbReference type="ChEBI" id="CHEBI:29033"/>
    </cofactor>
    <text evidence="6">Binds 1 Fe(2+) ion.</text>
</comment>
<feature type="binding site" evidence="6">
    <location>
        <position position="133"/>
    </location>
    <ligand>
        <name>Fe cation</name>
        <dbReference type="ChEBI" id="CHEBI:24875"/>
    </ligand>
</feature>
<dbReference type="Proteomes" id="UP001321825">
    <property type="component" value="Chromosome"/>
</dbReference>
<dbReference type="FunFam" id="3.90.45.10:FF:000001">
    <property type="entry name" value="Peptide deformylase"/>
    <property type="match status" value="1"/>
</dbReference>
<comment type="similarity">
    <text evidence="1 6">Belongs to the polypeptide deformylase family.</text>
</comment>